<dbReference type="InterPro" id="IPR032861">
    <property type="entry name" value="TAXi_N"/>
</dbReference>
<dbReference type="Proteomes" id="UP000607653">
    <property type="component" value="Unassembled WGS sequence"/>
</dbReference>
<comment type="similarity">
    <text evidence="1">Belongs to the peptidase A1 family.</text>
</comment>
<evidence type="ECO:0000313" key="5">
    <source>
        <dbReference type="EMBL" id="DAD39678.1"/>
    </source>
</evidence>
<dbReference type="PANTHER" id="PTHR47967">
    <property type="entry name" value="OS07G0603500 PROTEIN-RELATED"/>
    <property type="match status" value="1"/>
</dbReference>
<keyword evidence="3" id="KW-0378">Hydrolase</keyword>
<keyword evidence="2" id="KW-0645">Protease</keyword>
<accession>A0A822ZDL1</accession>
<dbReference type="GO" id="GO:0006508">
    <property type="term" value="P:proteolysis"/>
    <property type="evidence" value="ECO:0007669"/>
    <property type="project" value="UniProtKB-KW"/>
</dbReference>
<dbReference type="Gene3D" id="2.40.70.10">
    <property type="entry name" value="Acid Proteases"/>
    <property type="match status" value="1"/>
</dbReference>
<evidence type="ECO:0000256" key="3">
    <source>
        <dbReference type="ARBA" id="ARBA00022801"/>
    </source>
</evidence>
<feature type="domain" description="Xylanase inhibitor N-terminal" evidence="4">
    <location>
        <begin position="152"/>
        <end position="262"/>
    </location>
</feature>
<dbReference type="InterPro" id="IPR021109">
    <property type="entry name" value="Peptidase_aspartic_dom_sf"/>
</dbReference>
<evidence type="ECO:0000256" key="2">
    <source>
        <dbReference type="ARBA" id="ARBA00022670"/>
    </source>
</evidence>
<dbReference type="InterPro" id="IPR051708">
    <property type="entry name" value="Plant_Aspart_Prot_A1"/>
</dbReference>
<dbReference type="AlphaFoldDB" id="A0A822ZDL1"/>
<evidence type="ECO:0000259" key="4">
    <source>
        <dbReference type="Pfam" id="PF14543"/>
    </source>
</evidence>
<organism evidence="5 6">
    <name type="scientific">Nelumbo nucifera</name>
    <name type="common">Sacred lotus</name>
    <dbReference type="NCBI Taxonomy" id="4432"/>
    <lineage>
        <taxon>Eukaryota</taxon>
        <taxon>Viridiplantae</taxon>
        <taxon>Streptophyta</taxon>
        <taxon>Embryophyta</taxon>
        <taxon>Tracheophyta</taxon>
        <taxon>Spermatophyta</taxon>
        <taxon>Magnoliopsida</taxon>
        <taxon>Proteales</taxon>
        <taxon>Nelumbonaceae</taxon>
        <taxon>Nelumbo</taxon>
    </lineage>
</organism>
<comment type="caution">
    <text evidence="5">The sequence shown here is derived from an EMBL/GenBank/DDBJ whole genome shotgun (WGS) entry which is preliminary data.</text>
</comment>
<gene>
    <name evidence="5" type="ORF">HUJ06_014001</name>
</gene>
<evidence type="ECO:0000313" key="6">
    <source>
        <dbReference type="Proteomes" id="UP000607653"/>
    </source>
</evidence>
<protein>
    <recommendedName>
        <fullName evidence="4">Xylanase inhibitor N-terminal domain-containing protein</fullName>
    </recommendedName>
</protein>
<proteinExistence type="inferred from homology"/>
<sequence>MDLSSMVLLFLDGIELPDHLSFNSVTTSENTGCCLTKTKTSSHKPTETTILKEEDGDGDRDKIVETSSSKPMVKLHLKHRLMTHGDEAGKKESNTVSRLIEKKLVGPKPVVALAAAPESDTSGSTGRLVATLESGVSLGSGDYLMDVFVEWSFWNVTCRDPRCQLVSSPDPLQPCKADNQSCPYFYWYGDLSNLTSPTGDFALMTFTVNLTSPTGKSEFRKIENVMFGCKHWNRGLFHGVVGLLGLGRGPLCRFSNLSSLRRPLCRFSILIVLV</sequence>
<evidence type="ECO:0000256" key="1">
    <source>
        <dbReference type="ARBA" id="ARBA00007447"/>
    </source>
</evidence>
<name>A0A822ZDL1_NELNU</name>
<dbReference type="Pfam" id="PF14543">
    <property type="entry name" value="TAXi_N"/>
    <property type="match status" value="1"/>
</dbReference>
<dbReference type="SUPFAM" id="SSF50630">
    <property type="entry name" value="Acid proteases"/>
    <property type="match status" value="1"/>
</dbReference>
<dbReference type="EMBL" id="DUZY01000005">
    <property type="protein sequence ID" value="DAD39678.1"/>
    <property type="molecule type" value="Genomic_DNA"/>
</dbReference>
<keyword evidence="6" id="KW-1185">Reference proteome</keyword>
<dbReference type="GO" id="GO:0008233">
    <property type="term" value="F:peptidase activity"/>
    <property type="evidence" value="ECO:0007669"/>
    <property type="project" value="UniProtKB-KW"/>
</dbReference>
<dbReference type="PANTHER" id="PTHR47967:SF28">
    <property type="entry name" value="ASPARTYL PROTEASE FAMILY PROTEIN 2-LIKE"/>
    <property type="match status" value="1"/>
</dbReference>
<reference evidence="5 6" key="1">
    <citation type="journal article" date="2020" name="Mol. Biol. Evol.">
        <title>Distinct Expression and Methylation Patterns for Genes with Different Fates following a Single Whole-Genome Duplication in Flowering Plants.</title>
        <authorList>
            <person name="Shi T."/>
            <person name="Rahmani R.S."/>
            <person name="Gugger P.F."/>
            <person name="Wang M."/>
            <person name="Li H."/>
            <person name="Zhang Y."/>
            <person name="Li Z."/>
            <person name="Wang Q."/>
            <person name="Van de Peer Y."/>
            <person name="Marchal K."/>
            <person name="Chen J."/>
        </authorList>
    </citation>
    <scope>NUCLEOTIDE SEQUENCE [LARGE SCALE GENOMIC DNA]</scope>
    <source>
        <tissue evidence="5">Leaf</tissue>
    </source>
</reference>